<evidence type="ECO:0000313" key="2">
    <source>
        <dbReference type="Proteomes" id="UP001218218"/>
    </source>
</evidence>
<organism evidence="1 2">
    <name type="scientific">Mycena albidolilacea</name>
    <dbReference type="NCBI Taxonomy" id="1033008"/>
    <lineage>
        <taxon>Eukaryota</taxon>
        <taxon>Fungi</taxon>
        <taxon>Dikarya</taxon>
        <taxon>Basidiomycota</taxon>
        <taxon>Agaricomycotina</taxon>
        <taxon>Agaricomycetes</taxon>
        <taxon>Agaricomycetidae</taxon>
        <taxon>Agaricales</taxon>
        <taxon>Marasmiineae</taxon>
        <taxon>Mycenaceae</taxon>
        <taxon>Mycena</taxon>
    </lineage>
</organism>
<keyword evidence="2" id="KW-1185">Reference proteome</keyword>
<gene>
    <name evidence="1" type="ORF">DFH08DRAFT_1083425</name>
</gene>
<proteinExistence type="predicted"/>
<name>A0AAD6ZR43_9AGAR</name>
<sequence>MSGDVRIACIIVPIASLYSTADAAAYPTSRPEFVIPSAAAHRGVVLPICSLGVGLVIRLVNCHEPGWIIARDDGVAVLVPRLDGTTLLALGRTVPAAAVLASQTREEQ</sequence>
<dbReference type="AlphaFoldDB" id="A0AAD6ZR43"/>
<dbReference type="EMBL" id="JARIHO010000032">
    <property type="protein sequence ID" value="KAJ7334908.1"/>
    <property type="molecule type" value="Genomic_DNA"/>
</dbReference>
<evidence type="ECO:0000313" key="1">
    <source>
        <dbReference type="EMBL" id="KAJ7334908.1"/>
    </source>
</evidence>
<protein>
    <submittedName>
        <fullName evidence="1">Uncharacterized protein</fullName>
    </submittedName>
</protein>
<comment type="caution">
    <text evidence="1">The sequence shown here is derived from an EMBL/GenBank/DDBJ whole genome shotgun (WGS) entry which is preliminary data.</text>
</comment>
<reference evidence="1" key="1">
    <citation type="submission" date="2023-03" db="EMBL/GenBank/DDBJ databases">
        <title>Massive genome expansion in bonnet fungi (Mycena s.s.) driven by repeated elements and novel gene families across ecological guilds.</title>
        <authorList>
            <consortium name="Lawrence Berkeley National Laboratory"/>
            <person name="Harder C.B."/>
            <person name="Miyauchi S."/>
            <person name="Viragh M."/>
            <person name="Kuo A."/>
            <person name="Thoen E."/>
            <person name="Andreopoulos B."/>
            <person name="Lu D."/>
            <person name="Skrede I."/>
            <person name="Drula E."/>
            <person name="Henrissat B."/>
            <person name="Morin E."/>
            <person name="Kohler A."/>
            <person name="Barry K."/>
            <person name="LaButti K."/>
            <person name="Morin E."/>
            <person name="Salamov A."/>
            <person name="Lipzen A."/>
            <person name="Mereny Z."/>
            <person name="Hegedus B."/>
            <person name="Baldrian P."/>
            <person name="Stursova M."/>
            <person name="Weitz H."/>
            <person name="Taylor A."/>
            <person name="Grigoriev I.V."/>
            <person name="Nagy L.G."/>
            <person name="Martin F."/>
            <person name="Kauserud H."/>
        </authorList>
    </citation>
    <scope>NUCLEOTIDE SEQUENCE</scope>
    <source>
        <strain evidence="1">CBHHK002</strain>
    </source>
</reference>
<accession>A0AAD6ZR43</accession>
<dbReference type="Proteomes" id="UP001218218">
    <property type="component" value="Unassembled WGS sequence"/>
</dbReference>